<dbReference type="InterPro" id="IPR045155">
    <property type="entry name" value="Beta-lactam_cat"/>
</dbReference>
<dbReference type="PANTHER" id="PTHR35333:SF3">
    <property type="entry name" value="BETA-LACTAMASE-TYPE TRANSPEPTIDASE FOLD CONTAINING PROTEIN"/>
    <property type="match status" value="1"/>
</dbReference>
<sequence>MGKVSGVFLLVGLCLGAILAMLLVPSSRPGPSAVAVAASDAEAMTVEAGPVESSRPSSSAAPSSPAPSKSADPGKPPATVDAQTLAELVPDGQVSIAVYDRVAKKTTVSLKSERSYTSASLVKILIALESLQAGTPSATVQRMLSVSDDGIASSLWTAHGGPAIVTRWAGRIGLSGTRPPEDPGRWGDTRITAADIAKIYRYLLDQVSAGTRATIMRALSGATENGSDGIRQYFGIPDAVGDLPWSIKQGWACCRGSRILHSSGVVGKDDRYIVVVLTSQPSSTTYPGAGRRVTEVVKALLPALGAP</sequence>
<evidence type="ECO:0000259" key="2">
    <source>
        <dbReference type="Pfam" id="PF13354"/>
    </source>
</evidence>
<dbReference type="Gene3D" id="3.40.710.10">
    <property type="entry name" value="DD-peptidase/beta-lactamase superfamily"/>
    <property type="match status" value="1"/>
</dbReference>
<evidence type="ECO:0000313" key="4">
    <source>
        <dbReference type="Proteomes" id="UP000635387"/>
    </source>
</evidence>
<accession>A0ABQ3LMI0</accession>
<protein>
    <recommendedName>
        <fullName evidence="2">Beta-lactamase class A catalytic domain-containing protein</fullName>
    </recommendedName>
</protein>
<dbReference type="InterPro" id="IPR000871">
    <property type="entry name" value="Beta-lactam_class-A"/>
</dbReference>
<feature type="region of interest" description="Disordered" evidence="1">
    <location>
        <begin position="46"/>
        <end position="79"/>
    </location>
</feature>
<organism evidence="3 4">
    <name type="scientific">Amycolatopsis oliviviridis</name>
    <dbReference type="NCBI Taxonomy" id="1471590"/>
    <lineage>
        <taxon>Bacteria</taxon>
        <taxon>Bacillati</taxon>
        <taxon>Actinomycetota</taxon>
        <taxon>Actinomycetes</taxon>
        <taxon>Pseudonocardiales</taxon>
        <taxon>Pseudonocardiaceae</taxon>
        <taxon>Amycolatopsis</taxon>
    </lineage>
</organism>
<evidence type="ECO:0000256" key="1">
    <source>
        <dbReference type="SAM" id="MobiDB-lite"/>
    </source>
</evidence>
<name>A0ABQ3LMI0_9PSEU</name>
<dbReference type="PANTHER" id="PTHR35333">
    <property type="entry name" value="BETA-LACTAMASE"/>
    <property type="match status" value="1"/>
</dbReference>
<feature type="domain" description="Beta-lactamase class A catalytic" evidence="2">
    <location>
        <begin position="139"/>
        <end position="278"/>
    </location>
</feature>
<dbReference type="Proteomes" id="UP000635387">
    <property type="component" value="Unassembled WGS sequence"/>
</dbReference>
<dbReference type="RefSeq" id="WP_191256079.1">
    <property type="nucleotide sequence ID" value="NZ_BNAY01000004.1"/>
</dbReference>
<evidence type="ECO:0000313" key="3">
    <source>
        <dbReference type="EMBL" id="GHH20815.1"/>
    </source>
</evidence>
<dbReference type="InterPro" id="IPR012338">
    <property type="entry name" value="Beta-lactam/transpept-like"/>
</dbReference>
<feature type="compositionally biased region" description="Low complexity" evidence="1">
    <location>
        <begin position="53"/>
        <end position="73"/>
    </location>
</feature>
<reference evidence="4" key="1">
    <citation type="journal article" date="2019" name="Int. J. Syst. Evol. Microbiol.">
        <title>The Global Catalogue of Microorganisms (GCM) 10K type strain sequencing project: providing services to taxonomists for standard genome sequencing and annotation.</title>
        <authorList>
            <consortium name="The Broad Institute Genomics Platform"/>
            <consortium name="The Broad Institute Genome Sequencing Center for Infectious Disease"/>
            <person name="Wu L."/>
            <person name="Ma J."/>
        </authorList>
    </citation>
    <scope>NUCLEOTIDE SEQUENCE [LARGE SCALE GENOMIC DNA]</scope>
    <source>
        <strain evidence="4">CGMCC 4.7683</strain>
    </source>
</reference>
<dbReference type="EMBL" id="BNAY01000004">
    <property type="protein sequence ID" value="GHH20815.1"/>
    <property type="molecule type" value="Genomic_DNA"/>
</dbReference>
<keyword evidence="4" id="KW-1185">Reference proteome</keyword>
<dbReference type="Pfam" id="PF13354">
    <property type="entry name" value="Beta-lactamase2"/>
    <property type="match status" value="1"/>
</dbReference>
<gene>
    <name evidence="3" type="ORF">GCM10017790_41130</name>
</gene>
<proteinExistence type="predicted"/>
<comment type="caution">
    <text evidence="3">The sequence shown here is derived from an EMBL/GenBank/DDBJ whole genome shotgun (WGS) entry which is preliminary data.</text>
</comment>
<dbReference type="SUPFAM" id="SSF56601">
    <property type="entry name" value="beta-lactamase/transpeptidase-like"/>
    <property type="match status" value="1"/>
</dbReference>